<feature type="compositionally biased region" description="Low complexity" evidence="1">
    <location>
        <begin position="7"/>
        <end position="23"/>
    </location>
</feature>
<sequence>MFAAAAAASSSLATWQRQQQRRFLPQRRPHSSGGGGGGGAPSPHTQTRRAAAAGGAAWALLPPPPQEHPAKGDRGEALALSSVLLLVLPPLPPPPGITRAPRSPAAALVAMMMMSRTQPLGEGRRGCVCVSVWGEGRAKSSWGRGHGGKGRERGGHPSGTPTRGAEKVFSPPAPGHAARAEAAGEPGPRWARGIDDSAGGIGRSRGDRARLADRHFTSCREGGGSRGNGLLQGQPEAQLMHLHSGAQAAWRSPMWSTADVCRRERRQSSELRTGFLLKATHGPPPHTARERAGYVAAPNVNR</sequence>
<dbReference type="Proteomes" id="UP001652663">
    <property type="component" value="Chromosome 9"/>
</dbReference>
<dbReference type="KEGG" id="biu:109563814"/>
<name>A0A6P5CBK7_BOSIN</name>
<dbReference type="RefSeq" id="XP_019822759.2">
    <property type="nucleotide sequence ID" value="XM_019967200.2"/>
</dbReference>
<feature type="compositionally biased region" description="Low complexity" evidence="1">
    <location>
        <begin position="175"/>
        <end position="189"/>
    </location>
</feature>
<evidence type="ECO:0000313" key="3">
    <source>
        <dbReference type="RefSeq" id="XP_019822759.2"/>
    </source>
</evidence>
<proteinExistence type="predicted"/>
<reference evidence="3" key="1">
    <citation type="submission" date="2025-08" db="UniProtKB">
        <authorList>
            <consortium name="RefSeq"/>
        </authorList>
    </citation>
    <scope>IDENTIFICATION</scope>
    <source>
        <tissue evidence="3">Blood</tissue>
    </source>
</reference>
<feature type="region of interest" description="Disordered" evidence="1">
    <location>
        <begin position="7"/>
        <end position="74"/>
    </location>
</feature>
<protein>
    <submittedName>
        <fullName evidence="3">Uncharacterized protein</fullName>
    </submittedName>
</protein>
<feature type="region of interest" description="Disordered" evidence="1">
    <location>
        <begin position="138"/>
        <end position="208"/>
    </location>
</feature>
<evidence type="ECO:0000313" key="2">
    <source>
        <dbReference type="Proteomes" id="UP001652663"/>
    </source>
</evidence>
<evidence type="ECO:0000256" key="1">
    <source>
        <dbReference type="SAM" id="MobiDB-lite"/>
    </source>
</evidence>
<keyword evidence="2" id="KW-1185">Reference proteome</keyword>
<feature type="region of interest" description="Disordered" evidence="1">
    <location>
        <begin position="272"/>
        <end position="302"/>
    </location>
</feature>
<gene>
    <name evidence="3" type="primary">LOC109563814</name>
</gene>
<feature type="compositionally biased region" description="Low complexity" evidence="1">
    <location>
        <begin position="50"/>
        <end position="60"/>
    </location>
</feature>
<organism evidence="2 3">
    <name type="scientific">Bos indicus</name>
    <name type="common">Zebu</name>
    <dbReference type="NCBI Taxonomy" id="9915"/>
    <lineage>
        <taxon>Eukaryota</taxon>
        <taxon>Metazoa</taxon>
        <taxon>Chordata</taxon>
        <taxon>Craniata</taxon>
        <taxon>Vertebrata</taxon>
        <taxon>Euteleostomi</taxon>
        <taxon>Mammalia</taxon>
        <taxon>Eutheria</taxon>
        <taxon>Laurasiatheria</taxon>
        <taxon>Artiodactyla</taxon>
        <taxon>Ruminantia</taxon>
        <taxon>Pecora</taxon>
        <taxon>Bovidae</taxon>
        <taxon>Bovinae</taxon>
        <taxon>Bos</taxon>
    </lineage>
</organism>
<dbReference type="GeneID" id="109563814"/>
<dbReference type="OrthoDB" id="10480628at2759"/>
<accession>A0A6P5CBK7</accession>
<dbReference type="AlphaFoldDB" id="A0A6P5CBK7"/>